<dbReference type="InterPro" id="IPR006043">
    <property type="entry name" value="NCS2"/>
</dbReference>
<protein>
    <recommendedName>
        <fullName evidence="10">Uracil permease</fullName>
    </recommendedName>
</protein>
<dbReference type="PANTHER" id="PTHR42810:SF2">
    <property type="entry name" value="PURINE PERMEASE C1399.01C-RELATED"/>
    <property type="match status" value="1"/>
</dbReference>
<dbReference type="PROSITE" id="PS01116">
    <property type="entry name" value="XANTH_URACIL_PERMASE"/>
    <property type="match status" value="1"/>
</dbReference>
<dbReference type="EMBL" id="JAODUP010000583">
    <property type="protein sequence ID" value="KAK2146804.1"/>
    <property type="molecule type" value="Genomic_DNA"/>
</dbReference>
<dbReference type="InterPro" id="IPR006042">
    <property type="entry name" value="Xan_ur_permease"/>
</dbReference>
<evidence type="ECO:0000256" key="4">
    <source>
        <dbReference type="ARBA" id="ARBA00022692"/>
    </source>
</evidence>
<keyword evidence="4 7" id="KW-0812">Transmembrane</keyword>
<accession>A0AAD9J5I9</accession>
<keyword evidence="5 7" id="KW-1133">Transmembrane helix</keyword>
<feature type="transmembrane region" description="Helical" evidence="7">
    <location>
        <begin position="7"/>
        <end position="29"/>
    </location>
</feature>
<gene>
    <name evidence="8" type="ORF">LSH36_583g02151</name>
</gene>
<evidence type="ECO:0000313" key="8">
    <source>
        <dbReference type="EMBL" id="KAK2146804.1"/>
    </source>
</evidence>
<dbReference type="Proteomes" id="UP001208570">
    <property type="component" value="Unassembled WGS sequence"/>
</dbReference>
<keyword evidence="9" id="KW-1185">Reference proteome</keyword>
<evidence type="ECO:0000256" key="6">
    <source>
        <dbReference type="ARBA" id="ARBA00023136"/>
    </source>
</evidence>
<evidence type="ECO:0000256" key="2">
    <source>
        <dbReference type="ARBA" id="ARBA00008821"/>
    </source>
</evidence>
<dbReference type="Pfam" id="PF00860">
    <property type="entry name" value="Xan_ur_permease"/>
    <property type="match status" value="1"/>
</dbReference>
<evidence type="ECO:0008006" key="10">
    <source>
        <dbReference type="Google" id="ProtNLM"/>
    </source>
</evidence>
<evidence type="ECO:0000256" key="3">
    <source>
        <dbReference type="ARBA" id="ARBA00022448"/>
    </source>
</evidence>
<keyword evidence="6 7" id="KW-0472">Membrane</keyword>
<feature type="transmembrane region" description="Helical" evidence="7">
    <location>
        <begin position="127"/>
        <end position="149"/>
    </location>
</feature>
<feature type="transmembrane region" description="Helical" evidence="7">
    <location>
        <begin position="210"/>
        <end position="228"/>
    </location>
</feature>
<keyword evidence="3" id="KW-0813">Transport</keyword>
<dbReference type="GO" id="GO:0005886">
    <property type="term" value="C:plasma membrane"/>
    <property type="evidence" value="ECO:0007669"/>
    <property type="project" value="UniProtKB-ARBA"/>
</dbReference>
<evidence type="ECO:0000313" key="9">
    <source>
        <dbReference type="Proteomes" id="UP001208570"/>
    </source>
</evidence>
<evidence type="ECO:0000256" key="1">
    <source>
        <dbReference type="ARBA" id="ARBA00004141"/>
    </source>
</evidence>
<evidence type="ECO:0000256" key="7">
    <source>
        <dbReference type="SAM" id="Phobius"/>
    </source>
</evidence>
<dbReference type="AlphaFoldDB" id="A0AAD9J5I9"/>
<evidence type="ECO:0000256" key="5">
    <source>
        <dbReference type="ARBA" id="ARBA00022989"/>
    </source>
</evidence>
<feature type="transmembrane region" description="Helical" evidence="7">
    <location>
        <begin position="188"/>
        <end position="204"/>
    </location>
</feature>
<dbReference type="PANTHER" id="PTHR42810">
    <property type="entry name" value="PURINE PERMEASE C1399.01C-RELATED"/>
    <property type="match status" value="1"/>
</dbReference>
<comment type="subcellular location">
    <subcellularLocation>
        <location evidence="1">Membrane</location>
        <topology evidence="1">Multi-pass membrane protein</topology>
    </subcellularLocation>
</comment>
<reference evidence="8" key="1">
    <citation type="journal article" date="2023" name="Mol. Biol. Evol.">
        <title>Third-Generation Sequencing Reveals the Adaptive Role of the Epigenome in Three Deep-Sea Polychaetes.</title>
        <authorList>
            <person name="Perez M."/>
            <person name="Aroh O."/>
            <person name="Sun Y."/>
            <person name="Lan Y."/>
            <person name="Juniper S.K."/>
            <person name="Young C.R."/>
            <person name="Angers B."/>
            <person name="Qian P.Y."/>
        </authorList>
    </citation>
    <scope>NUCLEOTIDE SEQUENCE</scope>
    <source>
        <strain evidence="8">P08H-3</strain>
    </source>
</reference>
<comment type="similarity">
    <text evidence="2">Belongs to the nucleobase:cation symporter-2 (NCS2) (TC 2.A.40) family.</text>
</comment>
<feature type="transmembrane region" description="Helical" evidence="7">
    <location>
        <begin position="155"/>
        <end position="176"/>
    </location>
</feature>
<feature type="transmembrane region" description="Helical" evidence="7">
    <location>
        <begin position="49"/>
        <end position="71"/>
    </location>
</feature>
<comment type="caution">
    <text evidence="8">The sequence shown here is derived from an EMBL/GenBank/DDBJ whole genome shotgun (WGS) entry which is preliminary data.</text>
</comment>
<dbReference type="GO" id="GO:0042907">
    <property type="term" value="F:xanthine transmembrane transporter activity"/>
    <property type="evidence" value="ECO:0007669"/>
    <property type="project" value="TreeGrafter"/>
</dbReference>
<organism evidence="8 9">
    <name type="scientific">Paralvinella palmiformis</name>
    <dbReference type="NCBI Taxonomy" id="53620"/>
    <lineage>
        <taxon>Eukaryota</taxon>
        <taxon>Metazoa</taxon>
        <taxon>Spiralia</taxon>
        <taxon>Lophotrochozoa</taxon>
        <taxon>Annelida</taxon>
        <taxon>Polychaeta</taxon>
        <taxon>Sedentaria</taxon>
        <taxon>Canalipalpata</taxon>
        <taxon>Terebellida</taxon>
        <taxon>Terebelliformia</taxon>
        <taxon>Alvinellidae</taxon>
        <taxon>Paralvinella</taxon>
    </lineage>
</organism>
<name>A0AAD9J5I9_9ANNE</name>
<proteinExistence type="inferred from homology"/>
<sequence length="246" mass="26246">MLRLTSILIGIGSGYIASLVFGIVDFAAVVEASWFSIPHFELPKFNWNAIIYILPFAIAPAVEHIGDILAISEVTGKDYFKNPGLKNTLLGDGLATSVAAFFWGPPNTTYSEVTGAVAITRVFNPLIMTWASVFAILLAFCGKLGGGLSTIPTPVMGGILLLLFGSIASVGMGVLIKNKVDLMDSRNMIIVSLILVFSIGGMAFSLGEVILRGIGLGAIIGIILNLILPQRKSDIIRKHDILDKKD</sequence>